<reference evidence="1 2" key="1">
    <citation type="submission" date="2021-03" db="EMBL/GenBank/DDBJ databases">
        <title>Human Oral Microbial Genomes.</title>
        <authorList>
            <person name="Johnston C.D."/>
            <person name="Chen T."/>
            <person name="Dewhirst F.E."/>
        </authorList>
    </citation>
    <scope>NUCLEOTIDE SEQUENCE [LARGE SCALE GENOMIC DNA]</scope>
    <source>
        <strain evidence="1 2">DSMZ 100122</strain>
    </source>
</reference>
<proteinExistence type="predicted"/>
<gene>
    <name evidence="1" type="ORF">J5A65_13720</name>
</gene>
<dbReference type="Proteomes" id="UP000678513">
    <property type="component" value="Chromosome"/>
</dbReference>
<dbReference type="EMBL" id="CP072384">
    <property type="protein sequence ID" value="QUC07951.1"/>
    <property type="molecule type" value="Genomic_DNA"/>
</dbReference>
<evidence type="ECO:0008006" key="3">
    <source>
        <dbReference type="Google" id="ProtNLM"/>
    </source>
</evidence>
<name>A0ABX7Y4H0_9ACTN</name>
<dbReference type="RefSeq" id="WP_212323268.1">
    <property type="nucleotide sequence ID" value="NZ_AP024463.1"/>
</dbReference>
<organism evidence="1 2">
    <name type="scientific">Arachnia rubra</name>
    <dbReference type="NCBI Taxonomy" id="1547448"/>
    <lineage>
        <taxon>Bacteria</taxon>
        <taxon>Bacillati</taxon>
        <taxon>Actinomycetota</taxon>
        <taxon>Actinomycetes</taxon>
        <taxon>Propionibacteriales</taxon>
        <taxon>Propionibacteriaceae</taxon>
        <taxon>Arachnia</taxon>
    </lineage>
</organism>
<accession>A0ABX7Y4H0</accession>
<protein>
    <recommendedName>
        <fullName evidence="3">rRNA N-glycosidase</fullName>
    </recommendedName>
</protein>
<evidence type="ECO:0000313" key="1">
    <source>
        <dbReference type="EMBL" id="QUC07951.1"/>
    </source>
</evidence>
<sequence length="238" mass="26168">MSTLLVDFAGEIHQVQPGEEFTIGRCGNLVIDDNPYLHRNFLAIRHDGKIWWIHNVGSRIPARLSDVNRLIESTLTPGSAMPLVFESMLLTFHAGNTSYELEISLASAVYQTVVISEDNGGETTLGETQFTHSQLLVILALAEPVLRRAGVGAWQIPSAVEAAQRLGWTQTRFNRKLDNVCDKLDKAGVRGLHGGPTSQAHSRRANLVDWAVSSRLVTADHLPALDAEAEQNRKIGEQ</sequence>
<keyword evidence="2" id="KW-1185">Reference proteome</keyword>
<evidence type="ECO:0000313" key="2">
    <source>
        <dbReference type="Proteomes" id="UP000678513"/>
    </source>
</evidence>